<proteinExistence type="predicted"/>
<dbReference type="RefSeq" id="WP_159794009.1">
    <property type="nucleotide sequence ID" value="NZ_WTYM01000036.1"/>
</dbReference>
<sequence length="161" mass="17821">MSKESLIARSVLAMLLAASSAASAGQLGKPVIGPQLVCFKYNTFSLNNGERLTEVPGSSEEISVLVASSKSELRIAEGEVWADTKKDKQRILQRGKTSVYRIVSEPRYAIYDPLDYETNKLLIWLSGSALKGNDEDNAIVSRFKIEDAERVECQHQFTYSS</sequence>
<dbReference type="AlphaFoldDB" id="A0A6I4STY4"/>
<dbReference type="EMBL" id="WTYM01000036">
    <property type="protein sequence ID" value="MXO59504.1"/>
    <property type="molecule type" value="Genomic_DNA"/>
</dbReference>
<dbReference type="Proteomes" id="UP000433652">
    <property type="component" value="Unassembled WGS sequence"/>
</dbReference>
<keyword evidence="3" id="KW-1185">Reference proteome</keyword>
<accession>A0A6I4STY4</accession>
<comment type="caution">
    <text evidence="2">The sequence shown here is derived from an EMBL/GenBank/DDBJ whole genome shotgun (WGS) entry which is preliminary data.</text>
</comment>
<dbReference type="OrthoDB" id="9863656at2"/>
<evidence type="ECO:0000313" key="3">
    <source>
        <dbReference type="Proteomes" id="UP000433652"/>
    </source>
</evidence>
<feature type="signal peptide" evidence="1">
    <location>
        <begin position="1"/>
        <end position="24"/>
    </location>
</feature>
<name>A0A6I4STY4_9SPHN</name>
<organism evidence="2 3">
    <name type="scientific">Croceibacterium salegens</name>
    <dbReference type="NCBI Taxonomy" id="1737568"/>
    <lineage>
        <taxon>Bacteria</taxon>
        <taxon>Pseudomonadati</taxon>
        <taxon>Pseudomonadota</taxon>
        <taxon>Alphaproteobacteria</taxon>
        <taxon>Sphingomonadales</taxon>
        <taxon>Erythrobacteraceae</taxon>
        <taxon>Croceibacterium</taxon>
    </lineage>
</organism>
<gene>
    <name evidence="2" type="ORF">GRI89_08115</name>
</gene>
<reference evidence="2 3" key="1">
    <citation type="submission" date="2019-12" db="EMBL/GenBank/DDBJ databases">
        <title>Genomic-based taxomic classification of the family Erythrobacteraceae.</title>
        <authorList>
            <person name="Xu L."/>
        </authorList>
    </citation>
    <scope>NUCLEOTIDE SEQUENCE [LARGE SCALE GENOMIC DNA]</scope>
    <source>
        <strain evidence="2 3">MCCC 1K01500</strain>
    </source>
</reference>
<keyword evidence="1" id="KW-0732">Signal</keyword>
<evidence type="ECO:0000313" key="2">
    <source>
        <dbReference type="EMBL" id="MXO59504.1"/>
    </source>
</evidence>
<protein>
    <submittedName>
        <fullName evidence="2">Uncharacterized protein</fullName>
    </submittedName>
</protein>
<evidence type="ECO:0000256" key="1">
    <source>
        <dbReference type="SAM" id="SignalP"/>
    </source>
</evidence>
<feature type="chain" id="PRO_5026287549" evidence="1">
    <location>
        <begin position="25"/>
        <end position="161"/>
    </location>
</feature>